<sequence>PLPEAEPAAVRGHDWGAVALAAIFLAIAGLAYWGATGMSAMGSVFPKTIALLLAVLSIALIVLGVMGRNRPVPTETAVGPVSNIRRMILIAIFAIWVWLLPVIGFIVTSFTAFVAMAAVGEHDPVPARTWLLRGLVAIVTVAVFWWLMADVLLLRMPRGMLM</sequence>
<gene>
    <name evidence="3" type="ORF">MAXJ12_26938</name>
</gene>
<keyword evidence="1" id="KW-0812">Transmembrane</keyword>
<proteinExistence type="predicted"/>
<feature type="transmembrane region" description="Helical" evidence="1">
    <location>
        <begin position="130"/>
        <end position="154"/>
    </location>
</feature>
<keyword evidence="1" id="KW-1133">Transmembrane helix</keyword>
<dbReference type="InterPro" id="IPR009936">
    <property type="entry name" value="DUF1468"/>
</dbReference>
<evidence type="ECO:0000259" key="2">
    <source>
        <dbReference type="Pfam" id="PF07331"/>
    </source>
</evidence>
<dbReference type="PATRIC" id="fig|1107882.3.peg.5216"/>
<keyword evidence="4" id="KW-1185">Reference proteome</keyword>
<accession>H0HYV3</accession>
<dbReference type="RefSeq" id="WP_008838960.1">
    <property type="nucleotide sequence ID" value="NZ_AHAM01000234.1"/>
</dbReference>
<evidence type="ECO:0000256" key="1">
    <source>
        <dbReference type="SAM" id="Phobius"/>
    </source>
</evidence>
<dbReference type="Pfam" id="PF07331">
    <property type="entry name" value="TctB"/>
    <property type="match status" value="1"/>
</dbReference>
<name>H0HYV3_9HYPH</name>
<keyword evidence="1" id="KW-0472">Membrane</keyword>
<dbReference type="AlphaFoldDB" id="H0HYV3"/>
<protein>
    <recommendedName>
        <fullName evidence="2">DUF1468 domain-containing protein</fullName>
    </recommendedName>
</protein>
<dbReference type="Proteomes" id="UP000003250">
    <property type="component" value="Unassembled WGS sequence"/>
</dbReference>
<feature type="non-terminal residue" evidence="3">
    <location>
        <position position="1"/>
    </location>
</feature>
<feature type="transmembrane region" description="Helical" evidence="1">
    <location>
        <begin position="15"/>
        <end position="35"/>
    </location>
</feature>
<evidence type="ECO:0000313" key="3">
    <source>
        <dbReference type="EMBL" id="EHK54089.1"/>
    </source>
</evidence>
<organism evidence="3 4">
    <name type="scientific">Mesorhizobium alhagi CCNWXJ12-2</name>
    <dbReference type="NCBI Taxonomy" id="1107882"/>
    <lineage>
        <taxon>Bacteria</taxon>
        <taxon>Pseudomonadati</taxon>
        <taxon>Pseudomonadota</taxon>
        <taxon>Alphaproteobacteria</taxon>
        <taxon>Hyphomicrobiales</taxon>
        <taxon>Phyllobacteriaceae</taxon>
        <taxon>Allomesorhizobium</taxon>
    </lineage>
</organism>
<feature type="domain" description="DUF1468" evidence="2">
    <location>
        <begin position="19"/>
        <end position="157"/>
    </location>
</feature>
<reference evidence="3 4" key="1">
    <citation type="journal article" date="2012" name="J. Bacteriol.">
        <title>Draft Genome Sequence of Mesorhizobium alhagi CCNWXJ12-2T, a Novel Salt-Resistant Species Isolated from the Desert of Northwestern China.</title>
        <authorList>
            <person name="Zhou M."/>
            <person name="Chen W."/>
            <person name="Chen H."/>
            <person name="Wei G."/>
        </authorList>
    </citation>
    <scope>NUCLEOTIDE SEQUENCE [LARGE SCALE GENOMIC DNA]</scope>
    <source>
        <strain evidence="3 4">CCNWXJ12-2</strain>
    </source>
</reference>
<feature type="transmembrane region" description="Helical" evidence="1">
    <location>
        <begin position="88"/>
        <end position="118"/>
    </location>
</feature>
<dbReference type="EMBL" id="AHAM01000234">
    <property type="protein sequence ID" value="EHK54089.1"/>
    <property type="molecule type" value="Genomic_DNA"/>
</dbReference>
<evidence type="ECO:0000313" key="4">
    <source>
        <dbReference type="Proteomes" id="UP000003250"/>
    </source>
</evidence>
<feature type="transmembrane region" description="Helical" evidence="1">
    <location>
        <begin position="47"/>
        <end position="67"/>
    </location>
</feature>
<dbReference type="OrthoDB" id="7916494at2"/>